<dbReference type="AlphaFoldDB" id="A0AAP0P9R7"/>
<evidence type="ECO:0000256" key="1">
    <source>
        <dbReference type="SAM" id="MobiDB-lite"/>
    </source>
</evidence>
<feature type="compositionally biased region" description="Basic and acidic residues" evidence="1">
    <location>
        <begin position="108"/>
        <end position="126"/>
    </location>
</feature>
<dbReference type="Proteomes" id="UP001419268">
    <property type="component" value="Unassembled WGS sequence"/>
</dbReference>
<proteinExistence type="predicted"/>
<comment type="caution">
    <text evidence="2">The sequence shown here is derived from an EMBL/GenBank/DDBJ whole genome shotgun (WGS) entry which is preliminary data.</text>
</comment>
<accession>A0AAP0P9R7</accession>
<reference evidence="2 3" key="1">
    <citation type="submission" date="2024-01" db="EMBL/GenBank/DDBJ databases">
        <title>Genome assemblies of Stephania.</title>
        <authorList>
            <person name="Yang L."/>
        </authorList>
    </citation>
    <scope>NUCLEOTIDE SEQUENCE [LARGE SCALE GENOMIC DNA]</scope>
    <source>
        <strain evidence="2">JXDWG</strain>
        <tissue evidence="2">Leaf</tissue>
    </source>
</reference>
<organism evidence="2 3">
    <name type="scientific">Stephania cephalantha</name>
    <dbReference type="NCBI Taxonomy" id="152367"/>
    <lineage>
        <taxon>Eukaryota</taxon>
        <taxon>Viridiplantae</taxon>
        <taxon>Streptophyta</taxon>
        <taxon>Embryophyta</taxon>
        <taxon>Tracheophyta</taxon>
        <taxon>Spermatophyta</taxon>
        <taxon>Magnoliopsida</taxon>
        <taxon>Ranunculales</taxon>
        <taxon>Menispermaceae</taxon>
        <taxon>Menispermoideae</taxon>
        <taxon>Cissampelideae</taxon>
        <taxon>Stephania</taxon>
    </lineage>
</organism>
<feature type="region of interest" description="Disordered" evidence="1">
    <location>
        <begin position="105"/>
        <end position="140"/>
    </location>
</feature>
<dbReference type="EMBL" id="JBBNAG010000005">
    <property type="protein sequence ID" value="KAK9132806.1"/>
    <property type="molecule type" value="Genomic_DNA"/>
</dbReference>
<name>A0AAP0P9R7_9MAGN</name>
<gene>
    <name evidence="2" type="ORF">Scep_012334</name>
</gene>
<keyword evidence="3" id="KW-1185">Reference proteome</keyword>
<evidence type="ECO:0000313" key="3">
    <source>
        <dbReference type="Proteomes" id="UP001419268"/>
    </source>
</evidence>
<sequence length="140" mass="15634">MQSEKTKEEEEGIQAGIQSLWRSKLRIKLSYGEDVNQVREANWEGKDRILDLRIMSQRAISALTGTAMDQVSGQLFGTTDHWWELGDLKYSLVTLKRTHIFVSLGGDRGGEERKGRCGGEKSKGGEETSGDTINDGEEKT</sequence>
<evidence type="ECO:0000313" key="2">
    <source>
        <dbReference type="EMBL" id="KAK9132806.1"/>
    </source>
</evidence>
<protein>
    <submittedName>
        <fullName evidence="2">Uncharacterized protein</fullName>
    </submittedName>
</protein>